<evidence type="ECO:0000313" key="2">
    <source>
        <dbReference type="EMBL" id="XBY43856.1"/>
    </source>
</evidence>
<reference evidence="2" key="1">
    <citation type="submission" date="2024-06" db="EMBL/GenBank/DDBJ databases">
        <title>Methylostella associata gen. nov., sp. nov., a novel Ancalomicrobiaceae-affiliated facultatively methylotrophic bacteria that feed on methanotrophs of the genus Methylococcus.</title>
        <authorList>
            <person name="Saltykova V."/>
            <person name="Danilova O.V."/>
            <person name="Oshkin I.Y."/>
            <person name="Belova S.E."/>
            <person name="Pimenov N.V."/>
            <person name="Dedysh S.N."/>
        </authorList>
    </citation>
    <scope>NUCLEOTIDE SEQUENCE</scope>
    <source>
        <strain evidence="2">S20</strain>
    </source>
</reference>
<dbReference type="Pfam" id="PF05437">
    <property type="entry name" value="AzlD"/>
    <property type="match status" value="1"/>
</dbReference>
<sequence length="105" mass="10475">MTAAHAFIHWDTLAAIFGMALITYLCRVSGIALAGRLKLGGRALAAFEAIPPAVLTAVIAPTVLVTGPAETIASLVAIAAATRLPMLATVGLGVAAVVALRASGL</sequence>
<dbReference type="RefSeq" id="WP_407048955.1">
    <property type="nucleotide sequence ID" value="NZ_CP158568.1"/>
</dbReference>
<accession>A0AAU7X715</accession>
<dbReference type="AlphaFoldDB" id="A0AAU7X715"/>
<feature type="transmembrane region" description="Helical" evidence="1">
    <location>
        <begin position="12"/>
        <end position="33"/>
    </location>
</feature>
<dbReference type="KEGG" id="mflg:ABS361_17585"/>
<keyword evidence="1" id="KW-1133">Transmembrane helix</keyword>
<name>A0AAU7X715_9HYPH</name>
<proteinExistence type="predicted"/>
<gene>
    <name evidence="2" type="ORF">ABS361_17585</name>
</gene>
<evidence type="ECO:0000256" key="1">
    <source>
        <dbReference type="SAM" id="Phobius"/>
    </source>
</evidence>
<organism evidence="2">
    <name type="scientific">Methyloraptor flagellatus</name>
    <dbReference type="NCBI Taxonomy" id="3162530"/>
    <lineage>
        <taxon>Bacteria</taxon>
        <taxon>Pseudomonadati</taxon>
        <taxon>Pseudomonadota</taxon>
        <taxon>Alphaproteobacteria</taxon>
        <taxon>Hyphomicrobiales</taxon>
        <taxon>Ancalomicrobiaceae</taxon>
        <taxon>Methyloraptor</taxon>
    </lineage>
</organism>
<protein>
    <submittedName>
        <fullName evidence="2">AzlD domain-containing protein</fullName>
    </submittedName>
</protein>
<keyword evidence="1" id="KW-0812">Transmembrane</keyword>
<dbReference type="InterPro" id="IPR008407">
    <property type="entry name" value="Brnchd-chn_aa_trnsp_AzlD"/>
</dbReference>
<feature type="transmembrane region" description="Helical" evidence="1">
    <location>
        <begin position="45"/>
        <end position="66"/>
    </location>
</feature>
<keyword evidence="1" id="KW-0472">Membrane</keyword>
<feature type="transmembrane region" description="Helical" evidence="1">
    <location>
        <begin position="72"/>
        <end position="100"/>
    </location>
</feature>
<dbReference type="EMBL" id="CP158568">
    <property type="protein sequence ID" value="XBY43856.1"/>
    <property type="molecule type" value="Genomic_DNA"/>
</dbReference>